<keyword evidence="2" id="KW-0732">Signal</keyword>
<feature type="signal peptide" evidence="2">
    <location>
        <begin position="1"/>
        <end position="20"/>
    </location>
</feature>
<gene>
    <name evidence="3" type="ORF">CAL23_05385</name>
</gene>
<protein>
    <recommendedName>
        <fullName evidence="5">ABC transporter substrate-binding protein</fullName>
    </recommendedName>
</protein>
<accession>A0ABX4FG18</accession>
<dbReference type="PIRSF" id="PIRSF017082">
    <property type="entry name" value="YflP"/>
    <property type="match status" value="1"/>
</dbReference>
<organism evidence="3 4">
    <name type="scientific">Bordetella genomosp. 6</name>
    <dbReference type="NCBI Taxonomy" id="463024"/>
    <lineage>
        <taxon>Bacteria</taxon>
        <taxon>Pseudomonadati</taxon>
        <taxon>Pseudomonadota</taxon>
        <taxon>Betaproteobacteria</taxon>
        <taxon>Burkholderiales</taxon>
        <taxon>Alcaligenaceae</taxon>
        <taxon>Bordetella</taxon>
    </lineage>
</organism>
<dbReference type="PANTHER" id="PTHR42928">
    <property type="entry name" value="TRICARBOXYLATE-BINDING PROTEIN"/>
    <property type="match status" value="1"/>
</dbReference>
<comment type="caution">
    <text evidence="3">The sequence shown here is derived from an EMBL/GenBank/DDBJ whole genome shotgun (WGS) entry which is preliminary data.</text>
</comment>
<proteinExistence type="inferred from homology"/>
<comment type="similarity">
    <text evidence="1">Belongs to the UPF0065 (bug) family.</text>
</comment>
<dbReference type="InterPro" id="IPR042100">
    <property type="entry name" value="Bug_dom1"/>
</dbReference>
<dbReference type="Gene3D" id="3.40.190.10">
    <property type="entry name" value="Periplasmic binding protein-like II"/>
    <property type="match status" value="1"/>
</dbReference>
<dbReference type="RefSeq" id="WP_094829458.1">
    <property type="nucleotide sequence ID" value="NZ_NEVV01000001.1"/>
</dbReference>
<feature type="chain" id="PRO_5046522579" description="ABC transporter substrate-binding protein" evidence="2">
    <location>
        <begin position="21"/>
        <end position="319"/>
    </location>
</feature>
<dbReference type="Gene3D" id="3.40.190.150">
    <property type="entry name" value="Bordetella uptake gene, domain 1"/>
    <property type="match status" value="1"/>
</dbReference>
<dbReference type="CDD" id="cd07012">
    <property type="entry name" value="PBP2_Bug_TTT"/>
    <property type="match status" value="1"/>
</dbReference>
<evidence type="ECO:0008006" key="5">
    <source>
        <dbReference type="Google" id="ProtNLM"/>
    </source>
</evidence>
<evidence type="ECO:0000313" key="4">
    <source>
        <dbReference type="Proteomes" id="UP000216524"/>
    </source>
</evidence>
<sequence length="319" mass="34031">MKKLFAVFLGLAVAAGAASAAQVYPAPGKSIRLIVPFAPGSGTDVMTRILVEDLQKGLGAPIVVENKPGANGYVAAEYISKQEPDGYTLLLGTSSAYSANPWVMKELAYDPIKGVTPIARTTDFPFYLAVNSQSPIKNLDDFVRFVKTSGKITMGYGNATGQVANAHLMQSAGFTAISVPYKSTPPALVDMIGGQFDFMFVDLASSRAFVNDGKVRPLAMMSDKRSSLMPDLPALGEKFPGFDYLAWGGLMGPPGMAPEIVERLNTEVVKSLGKPAVKERFAMMGLEPFPSSAAEFATFMVEQKAAWGKSIRNAGIQPQ</sequence>
<dbReference type="SUPFAM" id="SSF53850">
    <property type="entry name" value="Periplasmic binding protein-like II"/>
    <property type="match status" value="1"/>
</dbReference>
<evidence type="ECO:0000313" key="3">
    <source>
        <dbReference type="EMBL" id="OZI81149.1"/>
    </source>
</evidence>
<reference evidence="3 4" key="1">
    <citation type="submission" date="2017-05" db="EMBL/GenBank/DDBJ databases">
        <title>Complete and WGS of Bordetella genogroups.</title>
        <authorList>
            <person name="Spilker T."/>
            <person name="Lipuma J."/>
        </authorList>
    </citation>
    <scope>NUCLEOTIDE SEQUENCE [LARGE SCALE GENOMIC DNA]</scope>
    <source>
        <strain evidence="3 4">AU3139</strain>
    </source>
</reference>
<evidence type="ECO:0000256" key="1">
    <source>
        <dbReference type="ARBA" id="ARBA00006987"/>
    </source>
</evidence>
<name>A0ABX4FG18_9BORD</name>
<dbReference type="Pfam" id="PF03401">
    <property type="entry name" value="TctC"/>
    <property type="match status" value="1"/>
</dbReference>
<dbReference type="Proteomes" id="UP000216524">
    <property type="component" value="Unassembled WGS sequence"/>
</dbReference>
<keyword evidence="4" id="KW-1185">Reference proteome</keyword>
<dbReference type="EMBL" id="NEVV01000001">
    <property type="protein sequence ID" value="OZI81149.1"/>
    <property type="molecule type" value="Genomic_DNA"/>
</dbReference>
<evidence type="ECO:0000256" key="2">
    <source>
        <dbReference type="SAM" id="SignalP"/>
    </source>
</evidence>
<dbReference type="InterPro" id="IPR005064">
    <property type="entry name" value="BUG"/>
</dbReference>
<dbReference type="PANTHER" id="PTHR42928:SF5">
    <property type="entry name" value="BLR1237 PROTEIN"/>
    <property type="match status" value="1"/>
</dbReference>